<evidence type="ECO:0000256" key="6">
    <source>
        <dbReference type="ARBA" id="ARBA00022695"/>
    </source>
</evidence>
<comment type="caution">
    <text evidence="11">Lacks conserved residue(s) required for the propagation of feature annotation.</text>
</comment>
<sequence length="415" mass="44996">MTSYAIIVAAGKGARAKRDKDQVPKQYVKVGGKAVLSWTLESFLTSDHIDHIQVVISASDDDLYQTVLHATQDNCHLANLAKTKLLPPCHGGSTRQLSVFAGLQALKNARPKDEPAEIDHVHIHDGARPFVNNDILQRCEESLIRNRACLVGMPLSDTIKRTNNLEEIEVTLDRTNLWSAQTPQSFQLPFILTAHEKAHAEGISDFTDDAAVAEWAGATVQMVEGSRNNIKITTQEDLTMAEQTLGQFSSALLTDIRVGTGYDVHAFDPGNVCIIGGVAIPHDKKLKGHSDADVGLHAITDAILGAIADGDIGTHFPPSDPQWKGAKSDIFLKDAVRRVNDLGGKISNIDMTIVCEEPKIGPHRPAIREAIADICSISINRVSVKATTSERLGFTGRKEGVAAIATVCIRLPEYD</sequence>
<dbReference type="RefSeq" id="WP_097152446.1">
    <property type="nucleotide sequence ID" value="NZ_OBEL01000001.1"/>
</dbReference>
<comment type="catalytic activity">
    <reaction evidence="1 11">
        <text>4-CDP-2-C-methyl-D-erythritol 2-phosphate = 2-C-methyl-D-erythritol 2,4-cyclic diphosphate + CMP</text>
        <dbReference type="Rhea" id="RHEA:23864"/>
        <dbReference type="ChEBI" id="CHEBI:57919"/>
        <dbReference type="ChEBI" id="CHEBI:58483"/>
        <dbReference type="ChEBI" id="CHEBI:60377"/>
        <dbReference type="EC" id="4.6.1.12"/>
    </reaction>
</comment>
<dbReference type="CDD" id="cd00554">
    <property type="entry name" value="MECDP_synthase"/>
    <property type="match status" value="1"/>
</dbReference>
<dbReference type="GO" id="GO:0019288">
    <property type="term" value="P:isopentenyl diphosphate biosynthetic process, methylerythritol 4-phosphate pathway"/>
    <property type="evidence" value="ECO:0007669"/>
    <property type="project" value="UniProtKB-UniRule"/>
</dbReference>
<feature type="domain" description="2-C-methyl-D-erythritol 2,4-cyclodiphosphate synthase" evidence="12">
    <location>
        <begin position="256"/>
        <end position="409"/>
    </location>
</feature>
<dbReference type="NCBIfam" id="NF006899">
    <property type="entry name" value="PRK09382.1"/>
    <property type="match status" value="1"/>
</dbReference>
<keyword evidence="9 11" id="KW-0456">Lyase</keyword>
<dbReference type="InterPro" id="IPR003526">
    <property type="entry name" value="MECDP_synthase"/>
</dbReference>
<feature type="region of interest" description="2-C-methyl-D-erythritol 4-phosphate cytidylyltransferase" evidence="11">
    <location>
        <begin position="1"/>
        <end position="256"/>
    </location>
</feature>
<comment type="pathway">
    <text evidence="3 11">Isoprenoid biosynthesis; isopentenyl diphosphate biosynthesis via DXP pathway; isopentenyl diphosphate from 1-deoxy-D-xylulose 5-phosphate: step 4/6.</text>
</comment>
<keyword evidence="7 11" id="KW-0479">Metal-binding</keyword>
<evidence type="ECO:0000259" key="12">
    <source>
        <dbReference type="Pfam" id="PF02542"/>
    </source>
</evidence>
<keyword evidence="14" id="KW-1185">Reference proteome</keyword>
<dbReference type="SUPFAM" id="SSF69765">
    <property type="entry name" value="IpsF-like"/>
    <property type="match status" value="1"/>
</dbReference>
<dbReference type="UniPathway" id="UPA00056">
    <property type="reaction ID" value="UER00093"/>
</dbReference>
<dbReference type="Gene3D" id="3.30.1330.50">
    <property type="entry name" value="2-C-methyl-D-erythritol 2,4-cyclodiphosphate synthase"/>
    <property type="match status" value="1"/>
</dbReference>
<feature type="site" description="Transition state stabilizer" evidence="11">
    <location>
        <position position="289"/>
    </location>
</feature>
<dbReference type="EC" id="4.6.1.12" evidence="11"/>
<feature type="binding site" evidence="11">
    <location>
        <position position="394"/>
    </location>
    <ligand>
        <name>4-CDP-2-C-methyl-D-erythritol 2-phosphate</name>
        <dbReference type="ChEBI" id="CHEBI:57919"/>
    </ligand>
</feature>
<evidence type="ECO:0000256" key="5">
    <source>
        <dbReference type="ARBA" id="ARBA00022679"/>
    </source>
</evidence>
<feature type="site" description="Positions MEP for the nucleophilic attack" evidence="11">
    <location>
        <position position="231"/>
    </location>
</feature>
<evidence type="ECO:0000256" key="1">
    <source>
        <dbReference type="ARBA" id="ARBA00000200"/>
    </source>
</evidence>
<dbReference type="InterPro" id="IPR026596">
    <property type="entry name" value="IspD/F"/>
</dbReference>
<feature type="site" description="Transition state stabilizer" evidence="11">
    <location>
        <position position="15"/>
    </location>
</feature>
<dbReference type="Pfam" id="PF02542">
    <property type="entry name" value="YgbB"/>
    <property type="match status" value="1"/>
</dbReference>
<evidence type="ECO:0000256" key="7">
    <source>
        <dbReference type="ARBA" id="ARBA00022723"/>
    </source>
</evidence>
<dbReference type="Proteomes" id="UP000219439">
    <property type="component" value="Unassembled WGS sequence"/>
</dbReference>
<evidence type="ECO:0000313" key="14">
    <source>
        <dbReference type="Proteomes" id="UP000219439"/>
    </source>
</evidence>
<dbReference type="HAMAP" id="MF_00107">
    <property type="entry name" value="IspF"/>
    <property type="match status" value="1"/>
</dbReference>
<comment type="pathway">
    <text evidence="11">Isoprenoid biosynthesis; isopentenyl diphosphate biosynthesis via DXP pathway; isopentenyl diphosphate from 1-deoxy-D-xylulose 5-phosphate: step 2/6.</text>
</comment>
<name>A0A285NE03_9HYPH</name>
<comment type="similarity">
    <text evidence="4">Belongs to the IspF family.</text>
</comment>
<dbReference type="FunFam" id="3.90.550.10:FF:000003">
    <property type="entry name" value="2-C-methyl-D-erythritol 4-phosphate cytidylyltransferase"/>
    <property type="match status" value="1"/>
</dbReference>
<evidence type="ECO:0000256" key="3">
    <source>
        <dbReference type="ARBA" id="ARBA00004709"/>
    </source>
</evidence>
<keyword evidence="6 11" id="KW-0548">Nucleotidyltransferase</keyword>
<dbReference type="PANTHER" id="PTHR43181:SF1">
    <property type="entry name" value="2-C-METHYL-D-ERYTHRITOL 2,4-CYCLODIPHOSPHATE SYNTHASE, CHLOROPLASTIC"/>
    <property type="match status" value="1"/>
</dbReference>
<feature type="site" description="Positions MEP for the nucleophilic attack" evidence="11">
    <location>
        <position position="174"/>
    </location>
</feature>
<comment type="similarity">
    <text evidence="11">In the C-terminal section; belongs to the IspF family.</text>
</comment>
<evidence type="ECO:0000256" key="4">
    <source>
        <dbReference type="ARBA" id="ARBA00008480"/>
    </source>
</evidence>
<comment type="catalytic activity">
    <reaction evidence="11">
        <text>2-C-methyl-D-erythritol 4-phosphate + CTP + H(+) = 4-CDP-2-C-methyl-D-erythritol + diphosphate</text>
        <dbReference type="Rhea" id="RHEA:13429"/>
        <dbReference type="ChEBI" id="CHEBI:15378"/>
        <dbReference type="ChEBI" id="CHEBI:33019"/>
        <dbReference type="ChEBI" id="CHEBI:37563"/>
        <dbReference type="ChEBI" id="CHEBI:57823"/>
        <dbReference type="ChEBI" id="CHEBI:58262"/>
        <dbReference type="EC" id="2.7.7.60"/>
    </reaction>
</comment>
<gene>
    <name evidence="11" type="primary">ispDF</name>
    <name evidence="13" type="ORF">SAMN06265368_1237</name>
</gene>
<keyword evidence="8 11" id="KW-0414">Isoprene biosynthesis</keyword>
<organism evidence="13 14">
    <name type="scientific">Cohaesibacter gelatinilyticus</name>
    <dbReference type="NCBI Taxonomy" id="372072"/>
    <lineage>
        <taxon>Bacteria</taxon>
        <taxon>Pseudomonadati</taxon>
        <taxon>Pseudomonadota</taxon>
        <taxon>Alphaproteobacteria</taxon>
        <taxon>Hyphomicrobiales</taxon>
        <taxon>Cohaesibacteraceae</taxon>
    </lineage>
</organism>
<dbReference type="NCBIfam" id="TIGR00453">
    <property type="entry name" value="ispD"/>
    <property type="match status" value="1"/>
</dbReference>
<dbReference type="GO" id="GO:0008685">
    <property type="term" value="F:2-C-methyl-D-erythritol 2,4-cyclodiphosphate synthase activity"/>
    <property type="evidence" value="ECO:0007669"/>
    <property type="project" value="UniProtKB-UniRule"/>
</dbReference>
<dbReference type="NCBIfam" id="TIGR00151">
    <property type="entry name" value="ispF"/>
    <property type="match status" value="1"/>
</dbReference>
<feature type="binding site" evidence="11">
    <location>
        <position position="265"/>
    </location>
    <ligand>
        <name>a divalent metal cation</name>
        <dbReference type="ChEBI" id="CHEBI:60240"/>
    </ligand>
</feature>
<evidence type="ECO:0000256" key="10">
    <source>
        <dbReference type="ARBA" id="ARBA00023268"/>
    </source>
</evidence>
<feature type="binding site" evidence="11">
    <location>
        <position position="297"/>
    </location>
    <ligand>
        <name>a divalent metal cation</name>
        <dbReference type="ChEBI" id="CHEBI:60240"/>
    </ligand>
</feature>
<comment type="cofactor">
    <cofactor evidence="2 11">
        <name>a divalent metal cation</name>
        <dbReference type="ChEBI" id="CHEBI:60240"/>
    </cofactor>
</comment>
<dbReference type="EMBL" id="OBEL01000001">
    <property type="protein sequence ID" value="SNZ07722.1"/>
    <property type="molecule type" value="Genomic_DNA"/>
</dbReference>
<feature type="binding site" evidence="11">
    <location>
        <begin position="289"/>
        <end position="290"/>
    </location>
    <ligand>
        <name>4-CDP-2-C-methyl-D-erythritol 2-phosphate</name>
        <dbReference type="ChEBI" id="CHEBI:57919"/>
    </ligand>
</feature>
<dbReference type="InterPro" id="IPR029044">
    <property type="entry name" value="Nucleotide-diphossugar_trans"/>
</dbReference>
<feature type="binding site" evidence="11">
    <location>
        <position position="263"/>
    </location>
    <ligand>
        <name>a divalent metal cation</name>
        <dbReference type="ChEBI" id="CHEBI:60240"/>
    </ligand>
</feature>
<comment type="similarity">
    <text evidence="11">In the N-terminal section; belongs to the IspD/TarI cytidylyltransferase family. IspD subfamily.</text>
</comment>
<dbReference type="HAMAP" id="MF_00108">
    <property type="entry name" value="IspD"/>
    <property type="match status" value="1"/>
</dbReference>
<dbReference type="InterPro" id="IPR001228">
    <property type="entry name" value="IspD"/>
</dbReference>
<dbReference type="PROSITE" id="PS01350">
    <property type="entry name" value="ISPF"/>
    <property type="match status" value="1"/>
</dbReference>
<keyword evidence="5 11" id="KW-0808">Transferase</keyword>
<keyword evidence="10 11" id="KW-0511">Multifunctional enzyme</keyword>
<dbReference type="SUPFAM" id="SSF53448">
    <property type="entry name" value="Nucleotide-diphospho-sugar transferases"/>
    <property type="match status" value="1"/>
</dbReference>
<dbReference type="AlphaFoldDB" id="A0A285NE03"/>
<feature type="site" description="Transition state stabilizer" evidence="11">
    <location>
        <position position="388"/>
    </location>
</feature>
<dbReference type="GO" id="GO:0016114">
    <property type="term" value="P:terpenoid biosynthetic process"/>
    <property type="evidence" value="ECO:0007669"/>
    <property type="project" value="InterPro"/>
</dbReference>
<feature type="region of interest" description="2-C-methyl-D-erythritol 2,4-cyclodiphosphate synthase" evidence="11">
    <location>
        <begin position="257"/>
        <end position="415"/>
    </location>
</feature>
<feature type="binding site" evidence="11">
    <location>
        <begin position="311"/>
        <end position="313"/>
    </location>
    <ligand>
        <name>4-CDP-2-C-methyl-D-erythritol 2-phosphate</name>
        <dbReference type="ChEBI" id="CHEBI:57919"/>
    </ligand>
</feature>
<dbReference type="InterPro" id="IPR036571">
    <property type="entry name" value="MECDP_synthase_sf"/>
</dbReference>
<dbReference type="Pfam" id="PF01128">
    <property type="entry name" value="IspD"/>
    <property type="match status" value="1"/>
</dbReference>
<dbReference type="InterPro" id="IPR034683">
    <property type="entry name" value="IspD/TarI"/>
</dbReference>
<dbReference type="InterPro" id="IPR020555">
    <property type="entry name" value="MECDP_synthase_CS"/>
</dbReference>
<comment type="function">
    <text evidence="11">Bifunctional enzyme that catalyzes the formation of 4-diphosphocytidyl-2-C-methyl-D-erythritol from CTP and 2-C-methyl-D-erythritol 4-phosphate (MEP) (IspD), and catalyzes the conversion of 4-diphosphocytidyl-2-C-methyl-D-erythritol 2-phosphate (CDP-ME2P) to 2-C-methyl-D-erythritol 2,4-cyclodiphosphate (ME-CPP) with a corresponding release of cytidine 5-monophosphate (CMP) (IspF).</text>
</comment>
<dbReference type="CDD" id="cd02516">
    <property type="entry name" value="CDP-ME_synthetase"/>
    <property type="match status" value="1"/>
</dbReference>
<dbReference type="GO" id="GO:0050518">
    <property type="term" value="F:2-C-methyl-D-erythritol 4-phosphate cytidylyltransferase activity"/>
    <property type="evidence" value="ECO:0007669"/>
    <property type="project" value="UniProtKB-UniRule"/>
</dbReference>
<dbReference type="GO" id="GO:0046872">
    <property type="term" value="F:metal ion binding"/>
    <property type="evidence" value="ECO:0007669"/>
    <property type="project" value="UniProtKB-KW"/>
</dbReference>
<proteinExistence type="inferred from homology"/>
<accession>A0A285NE03</accession>
<reference evidence="13 14" key="1">
    <citation type="submission" date="2017-09" db="EMBL/GenBank/DDBJ databases">
        <authorList>
            <person name="Ehlers B."/>
            <person name="Leendertz F.H."/>
        </authorList>
    </citation>
    <scope>NUCLEOTIDE SEQUENCE [LARGE SCALE GENOMIC DNA]</scope>
    <source>
        <strain evidence="13 14">DSM 18289</strain>
    </source>
</reference>
<evidence type="ECO:0000256" key="11">
    <source>
        <dbReference type="HAMAP-Rule" id="MF_01520"/>
    </source>
</evidence>
<protein>
    <recommendedName>
        <fullName evidence="11">Bifunctional enzyme IspD/IspF</fullName>
    </recommendedName>
    <domain>
        <recommendedName>
            <fullName evidence="11">2-C-methyl-D-erythritol 4-phosphate cytidylyltransferase</fullName>
            <ecNumber evidence="11">2.7.7.60</ecNumber>
        </recommendedName>
        <alternativeName>
            <fullName evidence="11">4-diphosphocytidyl-2C-methyl-D-erythritol synthase</fullName>
        </alternativeName>
        <alternativeName>
            <fullName evidence="11">MEP cytidylyltransferase</fullName>
            <shortName evidence="11">MCT</shortName>
        </alternativeName>
    </domain>
    <domain>
        <recommendedName>
            <fullName evidence="11">2-C-methyl-D-erythritol 2,4-cyclodiphosphate synthase</fullName>
            <shortName evidence="11">MECDP-synthase</shortName>
            <shortName evidence="11">MECPP-synthase</shortName>
            <shortName evidence="11">MECPS</shortName>
            <ecNumber evidence="11">4.6.1.12</ecNumber>
        </recommendedName>
    </domain>
</protein>
<dbReference type="OrthoDB" id="9804336at2"/>
<evidence type="ECO:0000256" key="2">
    <source>
        <dbReference type="ARBA" id="ARBA00001968"/>
    </source>
</evidence>
<feature type="site" description="Transition state stabilizer" evidence="11">
    <location>
        <position position="25"/>
    </location>
</feature>
<dbReference type="Gene3D" id="3.90.550.10">
    <property type="entry name" value="Spore Coat Polysaccharide Biosynthesis Protein SpsA, Chain A"/>
    <property type="match status" value="1"/>
</dbReference>
<dbReference type="EC" id="2.7.7.60" evidence="11"/>
<dbReference type="HAMAP" id="MF_01520">
    <property type="entry name" value="IspDF"/>
    <property type="match status" value="1"/>
</dbReference>
<feature type="binding site" evidence="11">
    <location>
        <begin position="387"/>
        <end position="390"/>
    </location>
    <ligand>
        <name>4-CDP-2-C-methyl-D-erythritol 2-phosphate</name>
        <dbReference type="ChEBI" id="CHEBI:57919"/>
    </ligand>
</feature>
<dbReference type="PANTHER" id="PTHR43181">
    <property type="entry name" value="2-C-METHYL-D-ERYTHRITOL 2,4-CYCLODIPHOSPHATE SYNTHASE, CHLOROPLASTIC"/>
    <property type="match status" value="1"/>
</dbReference>
<feature type="binding site" evidence="11">
    <location>
        <position position="397"/>
    </location>
    <ligand>
        <name>4-CDP-2-C-methyl-D-erythritol 2-phosphate</name>
        <dbReference type="ChEBI" id="CHEBI:57919"/>
    </ligand>
</feature>
<evidence type="ECO:0000313" key="13">
    <source>
        <dbReference type="EMBL" id="SNZ07722.1"/>
    </source>
</evidence>
<feature type="binding site" evidence="11">
    <location>
        <begin position="263"/>
        <end position="265"/>
    </location>
    <ligand>
        <name>4-CDP-2-C-methyl-D-erythritol 2-phosphate</name>
        <dbReference type="ChEBI" id="CHEBI:57919"/>
    </ligand>
</feature>
<evidence type="ECO:0000256" key="8">
    <source>
        <dbReference type="ARBA" id="ARBA00023229"/>
    </source>
</evidence>
<evidence type="ECO:0000256" key="9">
    <source>
        <dbReference type="ARBA" id="ARBA00023239"/>
    </source>
</evidence>